<dbReference type="GO" id="GO:0005886">
    <property type="term" value="C:plasma membrane"/>
    <property type="evidence" value="ECO:0007669"/>
    <property type="project" value="UniProtKB-SubCell"/>
</dbReference>
<evidence type="ECO:0000256" key="3">
    <source>
        <dbReference type="ARBA" id="ARBA00022475"/>
    </source>
</evidence>
<keyword evidence="6 7" id="KW-0472">Membrane</keyword>
<dbReference type="PANTHER" id="PTHR30353:SF15">
    <property type="entry name" value="INNER MEMBRANE PROTEIN YABI"/>
    <property type="match status" value="1"/>
</dbReference>
<evidence type="ECO:0000313" key="11">
    <source>
        <dbReference type="Proteomes" id="UP000435877"/>
    </source>
</evidence>
<evidence type="ECO:0000256" key="1">
    <source>
        <dbReference type="ARBA" id="ARBA00004651"/>
    </source>
</evidence>
<name>A0A5S9MTY1_9GAMM</name>
<feature type="transmembrane region" description="Helical" evidence="7">
    <location>
        <begin position="108"/>
        <end position="129"/>
    </location>
</feature>
<dbReference type="Proteomes" id="UP000439591">
    <property type="component" value="Unassembled WGS sequence"/>
</dbReference>
<dbReference type="EMBL" id="CACSIK010000001">
    <property type="protein sequence ID" value="CAA0080774.1"/>
    <property type="molecule type" value="Genomic_DNA"/>
</dbReference>
<dbReference type="Pfam" id="PF09335">
    <property type="entry name" value="VTT_dom"/>
    <property type="match status" value="1"/>
</dbReference>
<dbReference type="AlphaFoldDB" id="A0A5S9MTY1"/>
<organism evidence="9 11">
    <name type="scientific">Zhongshania aliphaticivorans</name>
    <dbReference type="NCBI Taxonomy" id="1470434"/>
    <lineage>
        <taxon>Bacteria</taxon>
        <taxon>Pseudomonadati</taxon>
        <taxon>Pseudomonadota</taxon>
        <taxon>Gammaproteobacteria</taxon>
        <taxon>Cellvibrionales</taxon>
        <taxon>Spongiibacteraceae</taxon>
        <taxon>Zhongshania</taxon>
    </lineage>
</organism>
<dbReference type="InterPro" id="IPR032816">
    <property type="entry name" value="VTT_dom"/>
</dbReference>
<comment type="similarity">
    <text evidence="2 7">Belongs to the DedA family.</text>
</comment>
<evidence type="ECO:0000259" key="8">
    <source>
        <dbReference type="Pfam" id="PF09335"/>
    </source>
</evidence>
<reference evidence="11 12" key="1">
    <citation type="submission" date="2019-11" db="EMBL/GenBank/DDBJ databases">
        <authorList>
            <person name="Holert J."/>
        </authorList>
    </citation>
    <scope>NUCLEOTIDE SEQUENCE [LARGE SCALE GENOMIC DNA]</scope>
    <source>
        <strain evidence="10">BC3_2A</strain>
        <strain evidence="9">SB11_1A</strain>
    </source>
</reference>
<dbReference type="PANTHER" id="PTHR30353">
    <property type="entry name" value="INNER MEMBRANE PROTEIN DEDA-RELATED"/>
    <property type="match status" value="1"/>
</dbReference>
<evidence type="ECO:0000313" key="9">
    <source>
        <dbReference type="EMBL" id="CAA0080774.1"/>
    </source>
</evidence>
<feature type="domain" description="VTT" evidence="8">
    <location>
        <begin position="36"/>
        <end position="155"/>
    </location>
</feature>
<keyword evidence="11" id="KW-1185">Reference proteome</keyword>
<evidence type="ECO:0000313" key="10">
    <source>
        <dbReference type="EMBL" id="CAA0085504.1"/>
    </source>
</evidence>
<evidence type="ECO:0000313" key="12">
    <source>
        <dbReference type="Proteomes" id="UP000439591"/>
    </source>
</evidence>
<dbReference type="Proteomes" id="UP000435877">
    <property type="component" value="Unassembled WGS sequence"/>
</dbReference>
<evidence type="ECO:0000256" key="7">
    <source>
        <dbReference type="RuleBase" id="RU367016"/>
    </source>
</evidence>
<feature type="transmembrane region" description="Helical" evidence="7">
    <location>
        <begin position="56"/>
        <end position="75"/>
    </location>
</feature>
<evidence type="ECO:0000256" key="2">
    <source>
        <dbReference type="ARBA" id="ARBA00010792"/>
    </source>
</evidence>
<accession>A0A5S9MTY1</accession>
<evidence type="ECO:0000256" key="6">
    <source>
        <dbReference type="ARBA" id="ARBA00023136"/>
    </source>
</evidence>
<protein>
    <submittedName>
        <fullName evidence="9">Inner membrane protein YabI</fullName>
    </submittedName>
</protein>
<comment type="subcellular location">
    <subcellularLocation>
        <location evidence="1 7">Cell membrane</location>
        <topology evidence="1 7">Multi-pass membrane protein</topology>
    </subcellularLocation>
</comment>
<gene>
    <name evidence="9" type="primary">yabI</name>
    <name evidence="9" type="ORF">IHBHHGIJ_00239</name>
    <name evidence="10" type="ORF">KFEGEMFD_00910</name>
</gene>
<sequence length="167" mass="18045">MTDTLTSMLLNNPQYALAIVFLNALCEATVLLGLFVPGAVLVVVTTFIFSQGIASLTEITTAAFFGALLADNVGFHLGRLLGPSFHESRFALRYTSSLHKAENLIQRYGWGAILLGRLLTAIRSIVPLLTGISGFPAWRYFIFDIIACAIWAIGLGLIITGVDNVIN</sequence>
<dbReference type="RefSeq" id="WP_159266950.1">
    <property type="nucleotide sequence ID" value="NZ_CACSIK010000001.1"/>
</dbReference>
<keyword evidence="4 7" id="KW-0812">Transmembrane</keyword>
<evidence type="ECO:0000256" key="5">
    <source>
        <dbReference type="ARBA" id="ARBA00022989"/>
    </source>
</evidence>
<feature type="transmembrane region" description="Helical" evidence="7">
    <location>
        <begin position="15"/>
        <end position="44"/>
    </location>
</feature>
<dbReference type="InterPro" id="IPR032818">
    <property type="entry name" value="DedA-like"/>
</dbReference>
<keyword evidence="5 7" id="KW-1133">Transmembrane helix</keyword>
<evidence type="ECO:0000256" key="4">
    <source>
        <dbReference type="ARBA" id="ARBA00022692"/>
    </source>
</evidence>
<keyword evidence="3 7" id="KW-1003">Cell membrane</keyword>
<dbReference type="EMBL" id="CACSIM010000001">
    <property type="protein sequence ID" value="CAA0085504.1"/>
    <property type="molecule type" value="Genomic_DNA"/>
</dbReference>
<feature type="transmembrane region" description="Helical" evidence="7">
    <location>
        <begin position="141"/>
        <end position="162"/>
    </location>
</feature>
<proteinExistence type="inferred from homology"/>
<dbReference type="OrthoDB" id="948134at2"/>